<comment type="caution">
    <text evidence="3">The sequence shown here is derived from an EMBL/GenBank/DDBJ whole genome shotgun (WGS) entry which is preliminary data.</text>
</comment>
<sequence length="224" mass="24823" precursor="true">MSKLRILFSMLILSFTFITSAVIASADKGYAINNINSGANVTGSFYQAITRPLSAIAGGEIIAHAQWVHVGPTNSTICTGFRNGYENGNYVNGFFRSYTKYDSNGNFVSFSSYNITGPSTATGTNHTYQIQRTSSSSWNVYIDYVDRGSFSCTSTCVQSGIEIGLYSGHLNNTSDVWNENSFQYCKNNTWSYWSVNDPTWITVPWVGYIVNWDVMPTSIFSSTD</sequence>
<name>A0A0L6JXK3_9FIRM</name>
<evidence type="ECO:0000313" key="4">
    <source>
        <dbReference type="Proteomes" id="UP000036923"/>
    </source>
</evidence>
<evidence type="ECO:0000313" key="2">
    <source>
        <dbReference type="EMBL" id="KNY30582.1"/>
    </source>
</evidence>
<dbReference type="AlphaFoldDB" id="A0A0L6JXK3"/>
<organism evidence="3 4">
    <name type="scientific">Pseudobacteroides cellulosolvens ATCC 35603 = DSM 2933</name>
    <dbReference type="NCBI Taxonomy" id="398512"/>
    <lineage>
        <taxon>Bacteria</taxon>
        <taxon>Bacillati</taxon>
        <taxon>Bacillota</taxon>
        <taxon>Clostridia</taxon>
        <taxon>Eubacteriales</taxon>
        <taxon>Oscillospiraceae</taxon>
        <taxon>Pseudobacteroides</taxon>
    </lineage>
</organism>
<feature type="signal peptide" evidence="1">
    <location>
        <begin position="1"/>
        <end position="21"/>
    </location>
</feature>
<evidence type="ECO:0000256" key="1">
    <source>
        <dbReference type="SAM" id="SignalP"/>
    </source>
</evidence>
<dbReference type="EMBL" id="LGTC01000001">
    <property type="protein sequence ID" value="KNY30582.1"/>
    <property type="molecule type" value="Genomic_DNA"/>
</dbReference>
<protein>
    <submittedName>
        <fullName evidence="3">Uncharacterized protein</fullName>
    </submittedName>
</protein>
<keyword evidence="4" id="KW-1185">Reference proteome</keyword>
<dbReference type="Proteomes" id="UP000036923">
    <property type="component" value="Unassembled WGS sequence"/>
</dbReference>
<evidence type="ECO:0000313" key="3">
    <source>
        <dbReference type="EMBL" id="KNY30586.1"/>
    </source>
</evidence>
<keyword evidence="1" id="KW-0732">Signal</keyword>
<feature type="chain" id="PRO_5044054079" evidence="1">
    <location>
        <begin position="22"/>
        <end position="224"/>
    </location>
</feature>
<dbReference type="EMBL" id="LGTC01000001">
    <property type="protein sequence ID" value="KNY30586.1"/>
    <property type="molecule type" value="Genomic_DNA"/>
</dbReference>
<gene>
    <name evidence="2" type="ORF">Bccel_5862</name>
    <name evidence="3" type="ORF">Bccel_5866</name>
</gene>
<dbReference type="RefSeq" id="WP_036945912.1">
    <property type="nucleotide sequence ID" value="NZ_JQKC01000089.1"/>
</dbReference>
<proteinExistence type="predicted"/>
<reference evidence="4" key="2">
    <citation type="submission" date="2015-07" db="EMBL/GenBank/DDBJ databases">
        <title>Near-Complete Genome Sequence of the Cellulolytic Bacterium Bacteroides (Pseudobacteroides) cellulosolvens ATCC 35603.</title>
        <authorList>
            <person name="Dassa B."/>
            <person name="Utturkar S.M."/>
            <person name="Klingeman D.M."/>
            <person name="Hurt R.A."/>
            <person name="Keller M."/>
            <person name="Xu J."/>
            <person name="Reddy Y.H.K."/>
            <person name="Borovok I."/>
            <person name="Grinberg I.R."/>
            <person name="Lamed R."/>
            <person name="Zhivin O."/>
            <person name="Bayer E.A."/>
            <person name="Brown S.D."/>
        </authorList>
    </citation>
    <scope>NUCLEOTIDE SEQUENCE [LARGE SCALE GENOMIC DNA]</scope>
    <source>
        <strain evidence="4">DSM 2933</strain>
    </source>
</reference>
<accession>A0A0L6JXK3</accession>
<reference evidence="3" key="1">
    <citation type="submission" date="2015-07" db="EMBL/GenBank/DDBJ databases">
        <title>MeaNS - Measles Nucleotide Surveillance Program.</title>
        <authorList>
            <person name="Tran T."/>
            <person name="Druce J."/>
        </authorList>
    </citation>
    <scope>NUCLEOTIDE SEQUENCE</scope>
    <source>
        <strain evidence="3">DSM 2933</strain>
    </source>
</reference>